<protein>
    <submittedName>
        <fullName evidence="4">Uncharacterized protein YhaN</fullName>
    </submittedName>
</protein>
<dbReference type="STRING" id="930131.SAMN05216389_101448"/>
<dbReference type="AlphaFoldDB" id="A0A1H9YKH4"/>
<dbReference type="InterPro" id="IPR038734">
    <property type="entry name" value="YhaN_AAA"/>
</dbReference>
<sequence>MKILHGRIDGFAKWVDYDFDLSKQNFMVLYGENEAGKSSLYQFILFMLFGLPPKKRAYYRPKTSSKMGGRLTVSDPQYGEFTIERMDENRNGAAVCFTNDGEEHGEDWLQERLGGMSREAYHGIFSFSSQDLATIQTMKAEDMGEVLLGIGLSGATHIHSIEKQLDSQLTGLFKPYGKKPAINQQIRSLESQQRTLKQLKEDEATYRQKKTRQQELNGLIEDLLQRMKKSKESVIHLEKKRQAIPSVYEYHKYVTQLSTLSEHISFPEDGIERHHALKEKIIPLQSEMSILKLNEDKHREQLQKLEESLNAKQYVVEASDILRDFDTYKEINNERNRLKVEINRKEDQIVSSLAELNLELSPTEIEELKLPFHLEKIWNELKQEQQKLMLEDEQIHEEKQLLLNKQSFIETEYHDLEKQLLDREYEQSLRKKINDYKEHQLLERLQQEDQKKLENWTKTKQRTKRRTITLLLGSLFFTGIVAVMGILMDSFIFLNLAVLLALFGVGQWVLGKQSIVKLEKFVLETNRISSNEDLTESEIGEANRLLSMDEEIRKECSALKEQLKSIDLQFIQLDEKQTVKSEKEKRLSEKIQEQKRHYPFLQQMDVSYWSDIFHAVKKLVALHQEKGTLEKSYQIASSRADQYATKVKDFLQTINVSQFPSSVEMQVQIIQEELDRVHEMERSLKHVKKSLEENIDQQENIQKKIAAYNNEMNALYKTAKVSSEEAYYKQGNQLKQKEELEAACEKIVSQYTSIFSSEEWELMVDEKPTQSQIEAEIEQTEETVSEMENQLQAWRQDLADLNTDLKKMESSEGYSKIVHQYENEKEHLKEMAREWAVYKVAKELLMDTKRSYRNTYLSKIIEQTAFYFEKITDGNYTNVYPPTDEKLFLVENKDKIRYTVNELSQGTMDQLYVSLRLAIGEIMSQKNHLPFVMDDAFVHFDSIRTERVMEILAIIAETRQVILFSCKKEIRESTFPNLILL</sequence>
<feature type="transmembrane region" description="Helical" evidence="2">
    <location>
        <begin position="468"/>
        <end position="486"/>
    </location>
</feature>
<feature type="transmembrane region" description="Helical" evidence="2">
    <location>
        <begin position="492"/>
        <end position="510"/>
    </location>
</feature>
<feature type="coiled-coil region" evidence="1">
    <location>
        <begin position="681"/>
        <end position="718"/>
    </location>
</feature>
<organism evidence="4 5">
    <name type="scientific">Oceanobacillus limi</name>
    <dbReference type="NCBI Taxonomy" id="930131"/>
    <lineage>
        <taxon>Bacteria</taxon>
        <taxon>Bacillati</taxon>
        <taxon>Bacillota</taxon>
        <taxon>Bacilli</taxon>
        <taxon>Bacillales</taxon>
        <taxon>Bacillaceae</taxon>
        <taxon>Oceanobacillus</taxon>
    </lineage>
</organism>
<evidence type="ECO:0000313" key="5">
    <source>
        <dbReference type="Proteomes" id="UP000198618"/>
    </source>
</evidence>
<dbReference type="PANTHER" id="PTHR41259">
    <property type="entry name" value="DOUBLE-STRAND BREAK REPAIR RAD50 ATPASE, PUTATIVE-RELATED"/>
    <property type="match status" value="1"/>
</dbReference>
<feature type="coiled-coil region" evidence="1">
    <location>
        <begin position="770"/>
        <end position="811"/>
    </location>
</feature>
<evidence type="ECO:0000313" key="4">
    <source>
        <dbReference type="EMBL" id="SES69470.1"/>
    </source>
</evidence>
<dbReference type="RefSeq" id="WP_139177899.1">
    <property type="nucleotide sequence ID" value="NZ_FOHE01000001.1"/>
</dbReference>
<dbReference type="Pfam" id="PF13514">
    <property type="entry name" value="AAA_27"/>
    <property type="match status" value="1"/>
</dbReference>
<gene>
    <name evidence="4" type="ORF">SAMN05216389_101448</name>
</gene>
<dbReference type="Proteomes" id="UP000198618">
    <property type="component" value="Unassembled WGS sequence"/>
</dbReference>
<evidence type="ECO:0000259" key="3">
    <source>
        <dbReference type="Pfam" id="PF13514"/>
    </source>
</evidence>
<accession>A0A1H9YKH4</accession>
<feature type="coiled-coil region" evidence="1">
    <location>
        <begin position="288"/>
        <end position="355"/>
    </location>
</feature>
<evidence type="ECO:0000256" key="1">
    <source>
        <dbReference type="SAM" id="Coils"/>
    </source>
</evidence>
<keyword evidence="1" id="KW-0175">Coiled coil</keyword>
<evidence type="ECO:0000256" key="2">
    <source>
        <dbReference type="SAM" id="Phobius"/>
    </source>
</evidence>
<dbReference type="InterPro" id="IPR027417">
    <property type="entry name" value="P-loop_NTPase"/>
</dbReference>
<dbReference type="SUPFAM" id="SSF52540">
    <property type="entry name" value="P-loop containing nucleoside triphosphate hydrolases"/>
    <property type="match status" value="2"/>
</dbReference>
<feature type="coiled-coil region" evidence="1">
    <location>
        <begin position="182"/>
        <end position="240"/>
    </location>
</feature>
<feature type="domain" description="YhaN AAA" evidence="3">
    <location>
        <begin position="1"/>
        <end position="200"/>
    </location>
</feature>
<name>A0A1H9YKH4_9BACI</name>
<reference evidence="4 5" key="1">
    <citation type="submission" date="2016-10" db="EMBL/GenBank/DDBJ databases">
        <authorList>
            <person name="de Groot N.N."/>
        </authorList>
    </citation>
    <scope>NUCLEOTIDE SEQUENCE [LARGE SCALE GENOMIC DNA]</scope>
    <source>
        <strain evidence="4 5">IBRC-M 10780</strain>
    </source>
</reference>
<dbReference type="Gene3D" id="3.40.50.300">
    <property type="entry name" value="P-loop containing nucleotide triphosphate hydrolases"/>
    <property type="match status" value="2"/>
</dbReference>
<dbReference type="PANTHER" id="PTHR41259:SF1">
    <property type="entry name" value="DOUBLE-STRAND BREAK REPAIR RAD50 ATPASE, PUTATIVE-RELATED"/>
    <property type="match status" value="1"/>
</dbReference>
<proteinExistence type="predicted"/>
<keyword evidence="2" id="KW-0472">Membrane</keyword>
<keyword evidence="2" id="KW-0812">Transmembrane</keyword>
<keyword evidence="2" id="KW-1133">Transmembrane helix</keyword>
<dbReference type="OrthoDB" id="9764467at2"/>
<dbReference type="EMBL" id="FOHE01000001">
    <property type="protein sequence ID" value="SES69470.1"/>
    <property type="molecule type" value="Genomic_DNA"/>
</dbReference>
<keyword evidence="5" id="KW-1185">Reference proteome</keyword>